<dbReference type="AlphaFoldDB" id="A0AAE9ABD8"/>
<feature type="region of interest" description="Disordered" evidence="1">
    <location>
        <begin position="488"/>
        <end position="512"/>
    </location>
</feature>
<feature type="compositionally biased region" description="Polar residues" evidence="1">
    <location>
        <begin position="135"/>
        <end position="151"/>
    </location>
</feature>
<name>A0AAE9ABD8_CAEBR</name>
<feature type="region of interest" description="Disordered" evidence="1">
    <location>
        <begin position="130"/>
        <end position="242"/>
    </location>
</feature>
<sequence length="773" mass="87820">MEAVAQIEEADAIIDQRIAELNGRKRNFASEVTFALPSEAEKTTSEDDYLADWFNFLDQLIDEDIGSKTLNALSTRPADSNDFNEYRPDTDNDGREDRGASNHENWDLHGIYDFDPDREDLMPLHTELLNDDESQTSIGNLPAPISSSMMNNEPAISENDPPGTISSNNETTMDHEVPSTESGYESSPSTSSSSNVCNGIGDIEISPFPEVMETEDGEQESSTPARPPRTRDFNSQQEPTVADLSQQVENSLHVPDDLELDSYDKIFSGPLPIPKNRTVGSNSSDHGNDFQHQSWSSTTEAIPSMIDSEYQSSPSTFSPSNVVFPEVMRMEYQVPTSSQYPFYAPAHPSRGNDSKIFDRQHPKQYCDLDKTTSGLLHQVTTEDYFSGTGISEPWSSYYGISLKHQSRPSLTEENPRHSAKRKRWAPYSNNQRPLLERKIRSDGKELSLKDQQKRLSRPVDVFQSISASMQTPMTQDFEQGSCNSNATTFESNADSESQYNVDSPPIQQSGAQKYPPDFFDLGSLHKYVKKNQEYLKQLGGGDTTEEKRIRQRTNVEDKNRREMMDRNCDYSKKCAQNKKDAMNARVLEFIEMVEEVKGIESDERLAVFALELDNYMERGVDNSPIEAYQAQKRQLLSTSVDLETERKVQETWELLNKKRNDFEEKSQKYADTAKTAKNYGEEEKKKATNSAGSAKSRAKEKMEYAELEYDIACLDLIISKTPHLSNLALEFARWCANKIAPQVSWDAKKIMEWVHRNGRTKEWEELKSFNQFE</sequence>
<feature type="compositionally biased region" description="Polar residues" evidence="1">
    <location>
        <begin position="278"/>
        <end position="293"/>
    </location>
</feature>
<evidence type="ECO:0000313" key="3">
    <source>
        <dbReference type="Proteomes" id="UP000827892"/>
    </source>
</evidence>
<accession>A0AAE9ABD8</accession>
<feature type="region of interest" description="Disordered" evidence="1">
    <location>
        <begin position="72"/>
        <end position="108"/>
    </location>
</feature>
<dbReference type="EMBL" id="CP090894">
    <property type="protein sequence ID" value="ULT97254.1"/>
    <property type="molecule type" value="Genomic_DNA"/>
</dbReference>
<evidence type="ECO:0000256" key="1">
    <source>
        <dbReference type="SAM" id="MobiDB-lite"/>
    </source>
</evidence>
<feature type="region of interest" description="Disordered" evidence="1">
    <location>
        <begin position="405"/>
        <end position="453"/>
    </location>
</feature>
<organism evidence="2 3">
    <name type="scientific">Caenorhabditis briggsae</name>
    <dbReference type="NCBI Taxonomy" id="6238"/>
    <lineage>
        <taxon>Eukaryota</taxon>
        <taxon>Metazoa</taxon>
        <taxon>Ecdysozoa</taxon>
        <taxon>Nematoda</taxon>
        <taxon>Chromadorea</taxon>
        <taxon>Rhabditida</taxon>
        <taxon>Rhabditina</taxon>
        <taxon>Rhabditomorpha</taxon>
        <taxon>Rhabditoidea</taxon>
        <taxon>Rhabditidae</taxon>
        <taxon>Peloderinae</taxon>
        <taxon>Caenorhabditis</taxon>
    </lineage>
</organism>
<protein>
    <submittedName>
        <fullName evidence="2">Uncharacterized protein</fullName>
    </submittedName>
</protein>
<feature type="compositionally biased region" description="Low complexity" evidence="1">
    <location>
        <begin position="179"/>
        <end position="194"/>
    </location>
</feature>
<feature type="compositionally biased region" description="Polar residues" evidence="1">
    <location>
        <begin position="488"/>
        <end position="511"/>
    </location>
</feature>
<feature type="compositionally biased region" description="Basic and acidic residues" evidence="1">
    <location>
        <begin position="434"/>
        <end position="453"/>
    </location>
</feature>
<dbReference type="Proteomes" id="UP000827892">
    <property type="component" value="Chromosome IV"/>
</dbReference>
<feature type="compositionally biased region" description="Polar residues" evidence="1">
    <location>
        <begin position="72"/>
        <end position="83"/>
    </location>
</feature>
<proteinExistence type="predicted"/>
<gene>
    <name evidence="2" type="ORF">L3Y34_005226</name>
</gene>
<evidence type="ECO:0000313" key="2">
    <source>
        <dbReference type="EMBL" id="ULT97254.1"/>
    </source>
</evidence>
<feature type="region of interest" description="Disordered" evidence="1">
    <location>
        <begin position="268"/>
        <end position="293"/>
    </location>
</feature>
<feature type="compositionally biased region" description="Polar residues" evidence="1">
    <location>
        <begin position="233"/>
        <end position="242"/>
    </location>
</feature>
<feature type="compositionally biased region" description="Basic and acidic residues" evidence="1">
    <location>
        <begin position="84"/>
        <end position="108"/>
    </location>
</feature>
<reference evidence="2 3" key="1">
    <citation type="submission" date="2022-05" db="EMBL/GenBank/DDBJ databases">
        <title>Chromosome-level reference genomes for two strains of Caenorhabditis briggsae: an improved platform for comparative genomics.</title>
        <authorList>
            <person name="Stevens L."/>
            <person name="Andersen E.C."/>
        </authorList>
    </citation>
    <scope>NUCLEOTIDE SEQUENCE [LARGE SCALE GENOMIC DNA]</scope>
    <source>
        <strain evidence="2">QX1410_ONT</strain>
        <tissue evidence="2">Whole-organism</tissue>
    </source>
</reference>